<sequence length="780" mass="89066">MLVVCTPQVYRSSSRSEVLSIMSKYEDIEMLQIPDDDVSVTSDSERMDDISTTASVSPSNDADVFFSSTQTNEPSLQEWFSGERALIFEYNEDKYERSIPPNDSDANAYVDFINHSYKVLEKLSQEDMIPAPESSTNQSRLGVVSQGFGIDAYRQKQQGKVSLAFGDLVSHCKQLVEQTSNSSVSSRFNCLQYILECLHANNFYPSLALKPALIGEWVNHFDPQPPNELVQEIMVDTAKPYLHQDFWTSYIPTLIIRGLHDVTTNVLESSGFEELKQLSPKLFEVIEDLITIVSNYQPLSLKGQFADWKQSSLEFRDAVSLVLNEVDAKYKVMCTQIYDVSCILSGMEKTTSQFCQSWYDLFLALSLYKVRDEKDIYASYFEVAIHEKPVGIVDVTQDEFSLAQQAFIDILQGDYLKVLSTIYNLNPGVAAYVAKFMEYHDMFANYYNTTVNIDASNSSISRRNYSEYFLTRHAYDCLNLHPLVPVGIGILMNPDMCSSTGAFETNRDTVAKFLPNYECQTNDDMEWAVTVCAKFELDNTKRRLYFDRGMSSFHQGMLYEALNNFCGSFDVHEPSSYDPDHDGLAKIHYICWEVIFASAVMQSRPVDDDLINNVVSRQVTFKVHPVIAQNLSPYAVLYEFFKSLEQAHANDIGEPLDVRLRPLIHLLRFNYLPKKFYPLLLCQLLPFVLASNTRFKLSDLIILIELLSNYELAVTKDERAEGVALFTEAISDIDDDRTSYDWRVVLKERNRQIPQSVPELIALIRNEITKKVGEVFIGKY</sequence>
<dbReference type="EMBL" id="SWFT01000038">
    <property type="protein sequence ID" value="KAA8906019.1"/>
    <property type="molecule type" value="Genomic_DNA"/>
</dbReference>
<dbReference type="AlphaFoldDB" id="A0A642UZS6"/>
<dbReference type="PANTHER" id="PTHR13373">
    <property type="entry name" value="FROUNT PROTEIN-RELATED"/>
    <property type="match status" value="1"/>
</dbReference>
<dbReference type="GO" id="GO:0017056">
    <property type="term" value="F:structural constituent of nuclear pore"/>
    <property type="evidence" value="ECO:0007669"/>
    <property type="project" value="TreeGrafter"/>
</dbReference>
<name>A0A642UZS6_DIURU</name>
<keyword evidence="11" id="KW-1185">Reference proteome</keyword>
<accession>A0A642UZS6</accession>
<comment type="function">
    <text evidence="9">Functions as a component of the nuclear pore complex (NPC).</text>
</comment>
<organism evidence="10 11">
    <name type="scientific">Diutina rugosa</name>
    <name type="common">Yeast</name>
    <name type="synonym">Candida rugosa</name>
    <dbReference type="NCBI Taxonomy" id="5481"/>
    <lineage>
        <taxon>Eukaryota</taxon>
        <taxon>Fungi</taxon>
        <taxon>Dikarya</taxon>
        <taxon>Ascomycota</taxon>
        <taxon>Saccharomycotina</taxon>
        <taxon>Pichiomycetes</taxon>
        <taxon>Debaryomycetaceae</taxon>
        <taxon>Diutina</taxon>
    </lineage>
</organism>
<dbReference type="VEuPathDB" id="FungiDB:DIURU_001201"/>
<comment type="subcellular location">
    <subcellularLocation>
        <location evidence="1 9">Nucleus</location>
        <location evidence="1 9">Nuclear pore complex</location>
    </subcellularLocation>
</comment>
<dbReference type="OrthoDB" id="17644at2759"/>
<dbReference type="RefSeq" id="XP_034013932.1">
    <property type="nucleotide sequence ID" value="XM_034153720.1"/>
</dbReference>
<evidence type="ECO:0000256" key="8">
    <source>
        <dbReference type="ARBA" id="ARBA00023242"/>
    </source>
</evidence>
<dbReference type="OMA" id="VKHYSWM"/>
<comment type="caution">
    <text evidence="10">The sequence shown here is derived from an EMBL/GenBank/DDBJ whole genome shotgun (WGS) entry which is preliminary data.</text>
</comment>
<keyword evidence="4 9" id="KW-0509">mRNA transport</keyword>
<keyword evidence="8 9" id="KW-0539">Nucleus</keyword>
<evidence type="ECO:0000256" key="7">
    <source>
        <dbReference type="ARBA" id="ARBA00023132"/>
    </source>
</evidence>
<keyword evidence="5 9" id="KW-0653">Protein transport</keyword>
<evidence type="ECO:0000256" key="2">
    <source>
        <dbReference type="ARBA" id="ARBA00005573"/>
    </source>
</evidence>
<evidence type="ECO:0000256" key="1">
    <source>
        <dbReference type="ARBA" id="ARBA00004567"/>
    </source>
</evidence>
<evidence type="ECO:0000256" key="3">
    <source>
        <dbReference type="ARBA" id="ARBA00022448"/>
    </source>
</evidence>
<comment type="similarity">
    <text evidence="2 9">Belongs to the nucleoporin Nup85 family.</text>
</comment>
<comment type="subunit">
    <text evidence="9">Component of the nuclear pore complex (NPC).</text>
</comment>
<dbReference type="InterPro" id="IPR011502">
    <property type="entry name" value="Nucleoporin_Nup85"/>
</dbReference>
<keyword evidence="3 9" id="KW-0813">Transport</keyword>
<proteinExistence type="inferred from homology"/>
<dbReference type="Proteomes" id="UP000449547">
    <property type="component" value="Unassembled WGS sequence"/>
</dbReference>
<protein>
    <recommendedName>
        <fullName evidence="9">Nuclear pore complex protein Nup85</fullName>
    </recommendedName>
</protein>
<gene>
    <name evidence="10" type="ORF">DIURU_001201</name>
</gene>
<dbReference type="PANTHER" id="PTHR13373:SF21">
    <property type="entry name" value="NUCLEAR PORE COMPLEX PROTEIN NUP85"/>
    <property type="match status" value="1"/>
</dbReference>
<evidence type="ECO:0000313" key="10">
    <source>
        <dbReference type="EMBL" id="KAA8906019.1"/>
    </source>
</evidence>
<keyword evidence="6 9" id="KW-0811">Translocation</keyword>
<keyword evidence="7 9" id="KW-0906">Nuclear pore complex</keyword>
<dbReference type="GO" id="GO:0006406">
    <property type="term" value="P:mRNA export from nucleus"/>
    <property type="evidence" value="ECO:0007669"/>
    <property type="project" value="TreeGrafter"/>
</dbReference>
<evidence type="ECO:0000256" key="9">
    <source>
        <dbReference type="RuleBase" id="RU365073"/>
    </source>
</evidence>
<evidence type="ECO:0000256" key="4">
    <source>
        <dbReference type="ARBA" id="ARBA00022816"/>
    </source>
</evidence>
<dbReference type="GO" id="GO:0031080">
    <property type="term" value="C:nuclear pore outer ring"/>
    <property type="evidence" value="ECO:0007669"/>
    <property type="project" value="TreeGrafter"/>
</dbReference>
<dbReference type="GO" id="GO:0006606">
    <property type="term" value="P:protein import into nucleus"/>
    <property type="evidence" value="ECO:0007669"/>
    <property type="project" value="TreeGrafter"/>
</dbReference>
<dbReference type="Pfam" id="PF07575">
    <property type="entry name" value="Nucleopor_Nup85"/>
    <property type="match status" value="1"/>
</dbReference>
<evidence type="ECO:0000256" key="6">
    <source>
        <dbReference type="ARBA" id="ARBA00023010"/>
    </source>
</evidence>
<reference evidence="10 11" key="1">
    <citation type="submission" date="2019-07" db="EMBL/GenBank/DDBJ databases">
        <title>Genome assembly of two rare yeast pathogens: Diutina rugosa and Trichomonascus ciferrii.</title>
        <authorList>
            <person name="Mixao V."/>
            <person name="Saus E."/>
            <person name="Hansen A."/>
            <person name="Lass-Flor C."/>
            <person name="Gabaldon T."/>
        </authorList>
    </citation>
    <scope>NUCLEOTIDE SEQUENCE [LARGE SCALE GENOMIC DNA]</scope>
    <source>
        <strain evidence="10 11">CBS 613</strain>
    </source>
</reference>
<dbReference type="GeneID" id="54779854"/>
<evidence type="ECO:0000256" key="5">
    <source>
        <dbReference type="ARBA" id="ARBA00022927"/>
    </source>
</evidence>
<dbReference type="GO" id="GO:0031965">
    <property type="term" value="C:nuclear membrane"/>
    <property type="evidence" value="ECO:0007669"/>
    <property type="project" value="UniProtKB-UniRule"/>
</dbReference>
<evidence type="ECO:0000313" key="11">
    <source>
        <dbReference type="Proteomes" id="UP000449547"/>
    </source>
</evidence>
<dbReference type="GO" id="GO:0045893">
    <property type="term" value="P:positive regulation of DNA-templated transcription"/>
    <property type="evidence" value="ECO:0007669"/>
    <property type="project" value="TreeGrafter"/>
</dbReference>
<keyword evidence="9" id="KW-0472">Membrane</keyword>